<dbReference type="Proteomes" id="UP000292957">
    <property type="component" value="Unassembled WGS sequence"/>
</dbReference>
<dbReference type="GO" id="GO:0042744">
    <property type="term" value="P:hydrogen peroxide catabolic process"/>
    <property type="evidence" value="ECO:0007669"/>
    <property type="project" value="TreeGrafter"/>
</dbReference>
<feature type="domain" description="Plant heme peroxidase family profile" evidence="8">
    <location>
        <begin position="64"/>
        <end position="331"/>
    </location>
</feature>
<dbReference type="GO" id="GO:0004601">
    <property type="term" value="F:peroxidase activity"/>
    <property type="evidence" value="ECO:0007669"/>
    <property type="project" value="UniProtKB-KW"/>
</dbReference>
<gene>
    <name evidence="9" type="ORF">BD311DRAFT_769616</name>
</gene>
<dbReference type="Gene3D" id="1.10.520.10">
    <property type="match status" value="1"/>
</dbReference>
<keyword evidence="3" id="KW-0479">Metal-binding</keyword>
<evidence type="ECO:0000256" key="4">
    <source>
        <dbReference type="ARBA" id="ARBA00023002"/>
    </source>
</evidence>
<dbReference type="PROSITE" id="PS50873">
    <property type="entry name" value="PEROXIDASE_4"/>
    <property type="match status" value="1"/>
</dbReference>
<dbReference type="Pfam" id="PF00141">
    <property type="entry name" value="peroxidase"/>
    <property type="match status" value="1"/>
</dbReference>
<organism evidence="9">
    <name type="scientific">Dichomitus squalens</name>
    <dbReference type="NCBI Taxonomy" id="114155"/>
    <lineage>
        <taxon>Eukaryota</taxon>
        <taxon>Fungi</taxon>
        <taxon>Dikarya</taxon>
        <taxon>Basidiomycota</taxon>
        <taxon>Agaricomycotina</taxon>
        <taxon>Agaricomycetes</taxon>
        <taxon>Polyporales</taxon>
        <taxon>Polyporaceae</taxon>
        <taxon>Dichomitus</taxon>
    </lineage>
</organism>
<keyword evidence="2" id="KW-0349">Heme</keyword>
<dbReference type="InterPro" id="IPR010255">
    <property type="entry name" value="Haem_peroxidase_sf"/>
</dbReference>
<dbReference type="EMBL" id="ML143523">
    <property type="protein sequence ID" value="TBU22878.1"/>
    <property type="molecule type" value="Genomic_DNA"/>
</dbReference>
<dbReference type="GO" id="GO:0034599">
    <property type="term" value="P:cellular response to oxidative stress"/>
    <property type="evidence" value="ECO:0007669"/>
    <property type="project" value="InterPro"/>
</dbReference>
<dbReference type="OrthoDB" id="2144714at2759"/>
<evidence type="ECO:0000313" key="9">
    <source>
        <dbReference type="EMBL" id="TBU22878.1"/>
    </source>
</evidence>
<evidence type="ECO:0000256" key="2">
    <source>
        <dbReference type="ARBA" id="ARBA00022617"/>
    </source>
</evidence>
<feature type="chain" id="PRO_5021042157" description="Peroxidase" evidence="7">
    <location>
        <begin position="21"/>
        <end position="547"/>
    </location>
</feature>
<dbReference type="InterPro" id="IPR002016">
    <property type="entry name" value="Haem_peroxidase"/>
</dbReference>
<evidence type="ECO:0000256" key="5">
    <source>
        <dbReference type="ARBA" id="ARBA00023004"/>
    </source>
</evidence>
<evidence type="ECO:0000256" key="6">
    <source>
        <dbReference type="RuleBase" id="RU004241"/>
    </source>
</evidence>
<dbReference type="GO" id="GO:0000302">
    <property type="term" value="P:response to reactive oxygen species"/>
    <property type="evidence" value="ECO:0007669"/>
    <property type="project" value="TreeGrafter"/>
</dbReference>
<comment type="similarity">
    <text evidence="6">Belongs to the peroxidase family.</text>
</comment>
<dbReference type="EC" id="1.11.1.-" evidence="7"/>
<proteinExistence type="inferred from homology"/>
<protein>
    <recommendedName>
        <fullName evidence="7">Peroxidase</fullName>
        <ecNumber evidence="7">1.11.1.-</ecNumber>
    </recommendedName>
</protein>
<dbReference type="SUPFAM" id="SSF48113">
    <property type="entry name" value="Heme-dependent peroxidases"/>
    <property type="match status" value="1"/>
</dbReference>
<evidence type="ECO:0000256" key="3">
    <source>
        <dbReference type="ARBA" id="ARBA00022723"/>
    </source>
</evidence>
<dbReference type="GO" id="GO:0046872">
    <property type="term" value="F:metal ion binding"/>
    <property type="evidence" value="ECO:0007669"/>
    <property type="project" value="UniProtKB-UniRule"/>
</dbReference>
<dbReference type="GO" id="GO:0020037">
    <property type="term" value="F:heme binding"/>
    <property type="evidence" value="ECO:0007669"/>
    <property type="project" value="UniProtKB-UniRule"/>
</dbReference>
<feature type="signal peptide" evidence="7">
    <location>
        <begin position="1"/>
        <end position="20"/>
    </location>
</feature>
<keyword evidence="4 7" id="KW-0560">Oxidoreductase</keyword>
<evidence type="ECO:0000259" key="8">
    <source>
        <dbReference type="PROSITE" id="PS50873"/>
    </source>
</evidence>
<dbReference type="InterPro" id="IPR044831">
    <property type="entry name" value="Ccp1-like"/>
</dbReference>
<sequence>MSLGISRLSSLLLIAAYASAYTWPNPQLDELESLLFDQQGYNERGILVGALNPCDRFNFGDTVNRSNVADWIRTAYHDMATHNAEDGTGGLDASIQFEQDRPENAGNGFFNALRHLQLGISRYVGVADFIALGAKTAFEQCDGPTIPFRGGRVDATEAGPPGVPQPQESLDSHISSFARQGFNQTEMITLVACGHSFGGVQHSAFPDTVPLPAGVDDVSQTFDSTPFDFDNNVALEYVHGTTNNPLVVGHNDTTNSDKRIFGSDGNATISGFAADSDSFRTACQSLFARMLDTVPSTVQLTEVIEPLPVKPQDIALLYMGDGTLRLSGQVRFWNVAESDAPSVKLIWADREGKTDSSYTGVLGHNDQMVASALYNGNVSALWYNIGPLSTNFTVVNETVGISKFWFEISGGDSSIKTEHQNGVGFPIQDTVMLANSSCTAPAPDGLSSIAHIQIAVRADAHPSRVWLEYDLFNGDAGSGATWITVNTTDAQLATNQTQADSIYELWSVDLPSSALASSNTRKVNIAAEIGSLKITTTSFSTSTLAHC</sequence>
<accession>A0A4Q9M9M8</accession>
<keyword evidence="5" id="KW-0408">Iron</keyword>
<dbReference type="Gene3D" id="1.10.420.10">
    <property type="entry name" value="Peroxidase, domain 2"/>
    <property type="match status" value="1"/>
</dbReference>
<reference evidence="9" key="1">
    <citation type="submission" date="2019-01" db="EMBL/GenBank/DDBJ databases">
        <title>Draft genome sequences of three monokaryotic isolates of the white-rot basidiomycete fungus Dichomitus squalens.</title>
        <authorList>
            <consortium name="DOE Joint Genome Institute"/>
            <person name="Lopez S.C."/>
            <person name="Andreopoulos B."/>
            <person name="Pangilinan J."/>
            <person name="Lipzen A."/>
            <person name="Riley R."/>
            <person name="Ahrendt S."/>
            <person name="Ng V."/>
            <person name="Barry K."/>
            <person name="Daum C."/>
            <person name="Grigoriev I.V."/>
            <person name="Hilden K.S."/>
            <person name="Makela M.R."/>
            <person name="de Vries R.P."/>
        </authorList>
    </citation>
    <scope>NUCLEOTIDE SEQUENCE [LARGE SCALE GENOMIC DNA]</scope>
    <source>
        <strain evidence="9">OM18370.1</strain>
    </source>
</reference>
<keyword evidence="1 7" id="KW-0575">Peroxidase</keyword>
<name>A0A4Q9M9M8_9APHY</name>
<dbReference type="PRINTS" id="PR00458">
    <property type="entry name" value="PEROXIDASE"/>
</dbReference>
<evidence type="ECO:0000256" key="1">
    <source>
        <dbReference type="ARBA" id="ARBA00022559"/>
    </source>
</evidence>
<dbReference type="PANTHER" id="PTHR31356:SF53">
    <property type="entry name" value="HEME PEROXIDASE"/>
    <property type="match status" value="1"/>
</dbReference>
<keyword evidence="7" id="KW-0732">Signal</keyword>
<evidence type="ECO:0000256" key="7">
    <source>
        <dbReference type="RuleBase" id="RU363051"/>
    </source>
</evidence>
<dbReference type="PANTHER" id="PTHR31356">
    <property type="entry name" value="THYLAKOID LUMENAL 29 KDA PROTEIN, CHLOROPLASTIC-RELATED"/>
    <property type="match status" value="1"/>
</dbReference>
<dbReference type="AlphaFoldDB" id="A0A4Q9M9M8"/>